<dbReference type="Proteomes" id="UP001487296">
    <property type="component" value="Unassembled WGS sequence"/>
</dbReference>
<evidence type="ECO:0000313" key="2">
    <source>
        <dbReference type="EMBL" id="MEQ2487235.1"/>
    </source>
</evidence>
<accession>A0ABV1FS42</accession>
<feature type="signal peptide" evidence="1">
    <location>
        <begin position="1"/>
        <end position="35"/>
    </location>
</feature>
<proteinExistence type="predicted"/>
<dbReference type="EMBL" id="JBBNFP010000037">
    <property type="protein sequence ID" value="MEQ2487235.1"/>
    <property type="molecule type" value="Genomic_DNA"/>
</dbReference>
<gene>
    <name evidence="2" type="ORF">AAAT34_09260</name>
</gene>
<organism evidence="2 3">
    <name type="scientific">Hallella faecis</name>
    <dbReference type="NCBI Taxonomy" id="2841596"/>
    <lineage>
        <taxon>Bacteria</taxon>
        <taxon>Pseudomonadati</taxon>
        <taxon>Bacteroidota</taxon>
        <taxon>Bacteroidia</taxon>
        <taxon>Bacteroidales</taxon>
        <taxon>Prevotellaceae</taxon>
        <taxon>Hallella</taxon>
    </lineage>
</organism>
<keyword evidence="1" id="KW-0732">Signal</keyword>
<feature type="chain" id="PRO_5046986227" evidence="1">
    <location>
        <begin position="36"/>
        <end position="689"/>
    </location>
</feature>
<evidence type="ECO:0000313" key="3">
    <source>
        <dbReference type="Proteomes" id="UP001487296"/>
    </source>
</evidence>
<dbReference type="SUPFAM" id="SSF47781">
    <property type="entry name" value="RuvA domain 2-like"/>
    <property type="match status" value="1"/>
</dbReference>
<evidence type="ECO:0000256" key="1">
    <source>
        <dbReference type="SAM" id="SignalP"/>
    </source>
</evidence>
<reference evidence="2 3" key="1">
    <citation type="submission" date="2024-04" db="EMBL/GenBank/DDBJ databases">
        <title>Human intestinal bacterial collection.</title>
        <authorList>
            <person name="Pauvert C."/>
            <person name="Hitch T.C.A."/>
            <person name="Clavel T."/>
        </authorList>
    </citation>
    <scope>NUCLEOTIDE SEQUENCE [LARGE SCALE GENOMIC DNA]</scope>
    <source>
        <strain evidence="2 3">CLA-AA-H145</strain>
    </source>
</reference>
<dbReference type="Pfam" id="PF12836">
    <property type="entry name" value="HHH_3"/>
    <property type="match status" value="1"/>
</dbReference>
<keyword evidence="3" id="KW-1185">Reference proteome</keyword>
<sequence>MNQTVLLASAAFLQAPRVWLCVLLASLCLSSPAQNDDTWEQLFDQTGQLEDTESDLWEQTYEELNDIASQKIDINHCTREDLSRLPFLSSQQIMDIMEYRDKARRLETTMELRLVPSLDKLTADLLQRFVTIRPDSANTRFPSFAQLMRYGRHELVGTVHAPFYRRKGDRNGYLGYPYKHWLRYTFSSQGRVKAGLIASQDAGEPFFSAQNATGYDFYSAYLMVNRWGRVKAAIVGRYRLRFGMGLILNNSFGMGKLNTLATLGRSANHIFAHSSRMEANYLQGAAATVRLTKHLDLTAFASWRKIDVTLGPDSASIATILQTGYHRTESEMRRRRNASTTLWGGNLSYFNNGWHVGITAFATSYDKPLRPNTNQVYRRWYPTGKQFWNASVDYGYISDRLNISGETATGDCGQVATINSLSYQLWSNLALLALQRYYPYKYYAPYSNSFAEGGSIQNESGVFVGVNWTPTRYLSLRAYTDMAYFAWPKYQASAASHSYDNFAQATYTRGHWSWLVRYRIKMREKNATSTTIPSTEKAAQPTLAMKTEQRARWAVGYANDRYDLRLQADVAHCHIGEKNSFGWMATANGATSWRWLQIAATAAYFHTDDFDSRIYTYERSVRYSFSFPSFFGEGMRMALQLRADLSDQWMVIAKLGCTRYFDRSTIGTGLQQLNSHSMTDLDLQVRLKL</sequence>
<comment type="caution">
    <text evidence="2">The sequence shown here is derived from an EMBL/GenBank/DDBJ whole genome shotgun (WGS) entry which is preliminary data.</text>
</comment>
<name>A0ABV1FS42_9BACT</name>
<protein>
    <submittedName>
        <fullName evidence="2">Helix-hairpin-helix domain-containing protein</fullName>
    </submittedName>
</protein>
<dbReference type="InterPro" id="IPR010994">
    <property type="entry name" value="RuvA_2-like"/>
</dbReference>
<dbReference type="RefSeq" id="WP_215760316.1">
    <property type="nucleotide sequence ID" value="NZ_JAHKBE010000038.1"/>
</dbReference>